<keyword evidence="1" id="KW-0560">Oxidoreductase</keyword>
<dbReference type="InterPro" id="IPR008927">
    <property type="entry name" value="6-PGluconate_DH-like_C_sf"/>
</dbReference>
<feature type="domain" description="Mannitol dehydrogenase N-terminal" evidence="3">
    <location>
        <begin position="27"/>
        <end position="271"/>
    </location>
</feature>
<evidence type="ECO:0000313" key="6">
    <source>
        <dbReference type="Proteomes" id="UP001429745"/>
    </source>
</evidence>
<comment type="catalytic activity">
    <reaction evidence="2">
        <text>D-mannitol 1-phosphate + NAD(+) = beta-D-fructose 6-phosphate + NADH + H(+)</text>
        <dbReference type="Rhea" id="RHEA:19661"/>
        <dbReference type="ChEBI" id="CHEBI:15378"/>
        <dbReference type="ChEBI" id="CHEBI:57540"/>
        <dbReference type="ChEBI" id="CHEBI:57634"/>
        <dbReference type="ChEBI" id="CHEBI:57945"/>
        <dbReference type="ChEBI" id="CHEBI:61381"/>
        <dbReference type="EC" id="1.1.1.17"/>
    </reaction>
</comment>
<evidence type="ECO:0000259" key="3">
    <source>
        <dbReference type="Pfam" id="PF01232"/>
    </source>
</evidence>
<dbReference type="InterPro" id="IPR013118">
    <property type="entry name" value="Mannitol_DH_C"/>
</dbReference>
<dbReference type="InterPro" id="IPR013328">
    <property type="entry name" value="6PGD_dom2"/>
</dbReference>
<dbReference type="PANTHER" id="PTHR43362">
    <property type="entry name" value="MANNITOL DEHYDROGENASE DSF1-RELATED"/>
    <property type="match status" value="1"/>
</dbReference>
<evidence type="ECO:0000259" key="4">
    <source>
        <dbReference type="Pfam" id="PF08125"/>
    </source>
</evidence>
<dbReference type="Pfam" id="PF01232">
    <property type="entry name" value="Mannitol_dh"/>
    <property type="match status" value="1"/>
</dbReference>
<feature type="domain" description="Mannitol dehydrogenase C-terminal" evidence="4">
    <location>
        <begin position="280"/>
        <end position="399"/>
    </location>
</feature>
<protein>
    <submittedName>
        <fullName evidence="5">Mannitol dehydrogenase family protein</fullName>
    </submittedName>
</protein>
<dbReference type="InterPro" id="IPR050988">
    <property type="entry name" value="Mannitol_DH/Oxidoreductase"/>
</dbReference>
<dbReference type="RefSeq" id="WP_168912974.1">
    <property type="nucleotide sequence ID" value="NZ_JABACI010000003.1"/>
</dbReference>
<dbReference type="Pfam" id="PF08125">
    <property type="entry name" value="Mannitol_dh_C"/>
    <property type="match status" value="1"/>
</dbReference>
<dbReference type="EMBL" id="JABACI010000003">
    <property type="protein sequence ID" value="NLP84490.1"/>
    <property type="molecule type" value="Genomic_DNA"/>
</dbReference>
<sequence length="440" mass="47210">MTLQTVPRLTRAELARAGRMTAAPPVRIVHLGAGAFHRSHQAWFTAHATDAADWGIAAFTGRRDTVSRQLAPQDGLFTLIERGPEADRFEVIPAIAEVRPASDSARFAALMTAAATAVVTLTVTEAGYHQRPDGALDLEHPAVIDDIHALRHGQPVGTRTPTGRLLAGLSARARAGAPPLTVVPCDNVPANGERLRAALHTLAQRTGHEAAVAATAFVTTSVDRITPHTTDEDRRAVADATGWRDEGVVVAEPFADWTLCGDFAGERPAWESAGARFVSDIEPYERRKLLLLNGGHLVLAFGGLLRGHATVAQAMADDRCRRELDAFWDEAARAAGPVDTRDYRTALVRRFENGRIEHRLTQIAVDTVTKIRMRILPVLAHERTEGRSGSGALAVVRAWADSIRSARIDGETDAAAALARLLDGADPALAADIGTTAIHH</sequence>
<evidence type="ECO:0000256" key="1">
    <source>
        <dbReference type="ARBA" id="ARBA00023002"/>
    </source>
</evidence>
<comment type="caution">
    <text evidence="5">The sequence shown here is derived from an EMBL/GenBank/DDBJ whole genome shotgun (WGS) entry which is preliminary data.</text>
</comment>
<dbReference type="SUPFAM" id="SSF51735">
    <property type="entry name" value="NAD(P)-binding Rossmann-fold domains"/>
    <property type="match status" value="1"/>
</dbReference>
<dbReference type="Gene3D" id="1.10.1040.10">
    <property type="entry name" value="N-(1-d-carboxylethyl)-l-norvaline Dehydrogenase, domain 2"/>
    <property type="match status" value="1"/>
</dbReference>
<dbReference type="Proteomes" id="UP001429745">
    <property type="component" value="Unassembled WGS sequence"/>
</dbReference>
<dbReference type="SUPFAM" id="SSF48179">
    <property type="entry name" value="6-phosphogluconate dehydrogenase C-terminal domain-like"/>
    <property type="match status" value="1"/>
</dbReference>
<reference evidence="5 6" key="1">
    <citation type="submission" date="2020-04" db="EMBL/GenBank/DDBJ databases">
        <title>CFH 90308 Microbacterium sp.</title>
        <authorList>
            <person name="Nie G."/>
            <person name="Ming H."/>
            <person name="Xia T."/>
        </authorList>
    </citation>
    <scope>NUCLEOTIDE SEQUENCE [LARGE SCALE GENOMIC DNA]</scope>
    <source>
        <strain evidence="5 6">CFH 90308</strain>
    </source>
</reference>
<keyword evidence="6" id="KW-1185">Reference proteome</keyword>
<evidence type="ECO:0000313" key="5">
    <source>
        <dbReference type="EMBL" id="NLP84490.1"/>
    </source>
</evidence>
<evidence type="ECO:0000256" key="2">
    <source>
        <dbReference type="ARBA" id="ARBA00048615"/>
    </source>
</evidence>
<dbReference type="InterPro" id="IPR000669">
    <property type="entry name" value="Mannitol_DH"/>
</dbReference>
<accession>A0ABX1KDP6</accession>
<proteinExistence type="predicted"/>
<dbReference type="InterPro" id="IPR013131">
    <property type="entry name" value="Mannitol_DH_N"/>
</dbReference>
<gene>
    <name evidence="5" type="ORF">HF576_11575</name>
</gene>
<dbReference type="InterPro" id="IPR036291">
    <property type="entry name" value="NAD(P)-bd_dom_sf"/>
</dbReference>
<dbReference type="PANTHER" id="PTHR43362:SF1">
    <property type="entry name" value="MANNITOL DEHYDROGENASE 2-RELATED"/>
    <property type="match status" value="1"/>
</dbReference>
<dbReference type="Gene3D" id="3.40.50.720">
    <property type="entry name" value="NAD(P)-binding Rossmann-like Domain"/>
    <property type="match status" value="1"/>
</dbReference>
<dbReference type="PRINTS" id="PR00084">
    <property type="entry name" value="MTLDHDRGNASE"/>
</dbReference>
<name>A0ABX1KDP6_9MICO</name>
<organism evidence="5 6">
    <name type="scientific">Microbacterium salsuginis</name>
    <dbReference type="NCBI Taxonomy" id="2722803"/>
    <lineage>
        <taxon>Bacteria</taxon>
        <taxon>Bacillati</taxon>
        <taxon>Actinomycetota</taxon>
        <taxon>Actinomycetes</taxon>
        <taxon>Micrococcales</taxon>
        <taxon>Microbacteriaceae</taxon>
        <taxon>Microbacterium</taxon>
    </lineage>
</organism>